<proteinExistence type="inferred from homology"/>
<dbReference type="PROSITE" id="PS50931">
    <property type="entry name" value="HTH_LYSR"/>
    <property type="match status" value="1"/>
</dbReference>
<dbReference type="Gene3D" id="3.40.190.290">
    <property type="match status" value="1"/>
</dbReference>
<organism evidence="6 7">
    <name type="scientific">Hydrogenophaga laconesensis</name>
    <dbReference type="NCBI Taxonomy" id="1805971"/>
    <lineage>
        <taxon>Bacteria</taxon>
        <taxon>Pseudomonadati</taxon>
        <taxon>Pseudomonadota</taxon>
        <taxon>Betaproteobacteria</taxon>
        <taxon>Burkholderiales</taxon>
        <taxon>Comamonadaceae</taxon>
        <taxon>Hydrogenophaga</taxon>
    </lineage>
</organism>
<dbReference type="EMBL" id="JAVDWE010000002">
    <property type="protein sequence ID" value="MDR7093175.1"/>
    <property type="molecule type" value="Genomic_DNA"/>
</dbReference>
<comment type="similarity">
    <text evidence="1">Belongs to the LysR transcriptional regulatory family.</text>
</comment>
<dbReference type="PANTHER" id="PTHR30419">
    <property type="entry name" value="HTH-TYPE TRANSCRIPTIONAL REGULATOR YBHD"/>
    <property type="match status" value="1"/>
</dbReference>
<dbReference type="RefSeq" id="WP_204732939.1">
    <property type="nucleotide sequence ID" value="NZ_JAVDWE010000002.1"/>
</dbReference>
<protein>
    <submittedName>
        <fullName evidence="6">LysR family nitrogen assimilation transcriptional regulator</fullName>
    </submittedName>
</protein>
<dbReference type="SUPFAM" id="SSF46785">
    <property type="entry name" value="Winged helix' DNA-binding domain"/>
    <property type="match status" value="1"/>
</dbReference>
<dbReference type="InterPro" id="IPR000847">
    <property type="entry name" value="LysR_HTH_N"/>
</dbReference>
<dbReference type="Pfam" id="PF03466">
    <property type="entry name" value="LysR_substrate"/>
    <property type="match status" value="1"/>
</dbReference>
<keyword evidence="4" id="KW-0804">Transcription</keyword>
<dbReference type="InterPro" id="IPR005119">
    <property type="entry name" value="LysR_subst-bd"/>
</dbReference>
<evidence type="ECO:0000256" key="3">
    <source>
        <dbReference type="ARBA" id="ARBA00023125"/>
    </source>
</evidence>
<name>A0ABU1V6W7_9BURK</name>
<evidence type="ECO:0000256" key="2">
    <source>
        <dbReference type="ARBA" id="ARBA00023015"/>
    </source>
</evidence>
<evidence type="ECO:0000313" key="7">
    <source>
        <dbReference type="Proteomes" id="UP001265550"/>
    </source>
</evidence>
<dbReference type="InterPro" id="IPR036390">
    <property type="entry name" value="WH_DNA-bd_sf"/>
</dbReference>
<keyword evidence="3" id="KW-0238">DNA-binding</keyword>
<keyword evidence="7" id="KW-1185">Reference proteome</keyword>
<dbReference type="Gene3D" id="1.10.10.10">
    <property type="entry name" value="Winged helix-like DNA-binding domain superfamily/Winged helix DNA-binding domain"/>
    <property type="match status" value="1"/>
</dbReference>
<evidence type="ECO:0000256" key="4">
    <source>
        <dbReference type="ARBA" id="ARBA00023163"/>
    </source>
</evidence>
<accession>A0ABU1V6W7</accession>
<dbReference type="Pfam" id="PF00126">
    <property type="entry name" value="HTH_1"/>
    <property type="match status" value="1"/>
</dbReference>
<reference evidence="6 7" key="1">
    <citation type="submission" date="2023-07" db="EMBL/GenBank/DDBJ databases">
        <title>Sorghum-associated microbial communities from plants grown in Nebraska, USA.</title>
        <authorList>
            <person name="Schachtman D."/>
        </authorList>
    </citation>
    <scope>NUCLEOTIDE SEQUENCE [LARGE SCALE GENOMIC DNA]</scope>
    <source>
        <strain evidence="6 7">BE240</strain>
    </source>
</reference>
<dbReference type="InterPro" id="IPR050950">
    <property type="entry name" value="HTH-type_LysR_regulators"/>
</dbReference>
<dbReference type="SUPFAM" id="SSF53850">
    <property type="entry name" value="Periplasmic binding protein-like II"/>
    <property type="match status" value="1"/>
</dbReference>
<evidence type="ECO:0000313" key="6">
    <source>
        <dbReference type="EMBL" id="MDR7093175.1"/>
    </source>
</evidence>
<evidence type="ECO:0000259" key="5">
    <source>
        <dbReference type="PROSITE" id="PS50931"/>
    </source>
</evidence>
<keyword evidence="2" id="KW-0805">Transcription regulation</keyword>
<feature type="domain" description="HTH lysR-type" evidence="5">
    <location>
        <begin position="1"/>
        <end position="58"/>
    </location>
</feature>
<comment type="caution">
    <text evidence="6">The sequence shown here is derived from an EMBL/GenBank/DDBJ whole genome shotgun (WGS) entry which is preliminary data.</text>
</comment>
<sequence>MDLRQLRSFVVLATQQHFGRAANQLHIAQPALSRQIRLLEEELGAPLFERHARGATPTQEALLLLERAEFVLRYVEQLRVDMLDQHATPRGPVTMGMSPALAALLSLPITQALRARYPDIRLKIVETFAPTLYTMLLDGAVDLAILSGPVPPIHAKSVPLLTEKICAIGPRDDARLRREQIGIRDLRGIPLILTGVSKSGIRRELEDAAHRANVALDQVVEVESLDVARRLVAGGVGWTVHFASPIKREIDDGILAATPIRGLKLQRSMARSLDRPPSRATEVLMALVQDAAIGLVDGGEWPHCVLAPGVRTRAG</sequence>
<dbReference type="InterPro" id="IPR036388">
    <property type="entry name" value="WH-like_DNA-bd_sf"/>
</dbReference>
<gene>
    <name evidence="6" type="ORF">J2X09_000907</name>
</gene>
<evidence type="ECO:0000256" key="1">
    <source>
        <dbReference type="ARBA" id="ARBA00009437"/>
    </source>
</evidence>
<dbReference type="PRINTS" id="PR00039">
    <property type="entry name" value="HTHLYSR"/>
</dbReference>
<dbReference type="Proteomes" id="UP001265550">
    <property type="component" value="Unassembled WGS sequence"/>
</dbReference>